<organism evidence="2 3">
    <name type="scientific">Marinospirillum insulare</name>
    <dbReference type="NCBI Taxonomy" id="217169"/>
    <lineage>
        <taxon>Bacteria</taxon>
        <taxon>Pseudomonadati</taxon>
        <taxon>Pseudomonadota</taxon>
        <taxon>Gammaproteobacteria</taxon>
        <taxon>Oceanospirillales</taxon>
        <taxon>Oceanospirillaceae</taxon>
        <taxon>Marinospirillum</taxon>
    </lineage>
</organism>
<gene>
    <name evidence="2" type="ORF">GCM10007878_19460</name>
</gene>
<evidence type="ECO:0000313" key="3">
    <source>
        <dbReference type="Proteomes" id="UP001156682"/>
    </source>
</evidence>
<evidence type="ECO:0000256" key="1">
    <source>
        <dbReference type="SAM" id="MobiDB-lite"/>
    </source>
</evidence>
<dbReference type="EMBL" id="BSOR01000034">
    <property type="protein sequence ID" value="GLR64508.1"/>
    <property type="molecule type" value="Genomic_DNA"/>
</dbReference>
<keyword evidence="3" id="KW-1185">Reference proteome</keyword>
<dbReference type="RefSeq" id="WP_027851788.1">
    <property type="nucleotide sequence ID" value="NZ_BSOR01000034.1"/>
</dbReference>
<dbReference type="Proteomes" id="UP001156682">
    <property type="component" value="Unassembled WGS sequence"/>
</dbReference>
<reference evidence="3" key="1">
    <citation type="journal article" date="2019" name="Int. J. Syst. Evol. Microbiol.">
        <title>The Global Catalogue of Microorganisms (GCM) 10K type strain sequencing project: providing services to taxonomists for standard genome sequencing and annotation.</title>
        <authorList>
            <consortium name="The Broad Institute Genomics Platform"/>
            <consortium name="The Broad Institute Genome Sequencing Center for Infectious Disease"/>
            <person name="Wu L."/>
            <person name="Ma J."/>
        </authorList>
    </citation>
    <scope>NUCLEOTIDE SEQUENCE [LARGE SCALE GENOMIC DNA]</scope>
    <source>
        <strain evidence="3">NBRC 100033</strain>
    </source>
</reference>
<protein>
    <submittedName>
        <fullName evidence="2">Uncharacterized protein</fullName>
    </submittedName>
</protein>
<sequence length="296" mass="33809">MGKEIEIFAIPVTEEIELIDGSLLWDAKKYNDNNRDAIFYVQHIQDFIASILSLKNKENISIVINNIIRDKGKQKNIIELALLLRVSDKNFSLDEGLISTLTNRVSEYIDSINKVTTEISDKARSGKVSFDKMQNEPIASVDEERKQNENNLTIDPNTNKRLNQVLTKAKGAPKLTCYIDGKEKIINEIPNQTNTHESPDAREAIVIINGVIDDKNICRCRMQEVQGGACNKTLELIFKREDRDELIQIQFEYKTLKISYKPTITVINGIEHERGGVLVEFEKYEFPQADFGFNEV</sequence>
<accession>A0ABQ5ZYY7</accession>
<name>A0ABQ5ZYY7_9GAMM</name>
<feature type="region of interest" description="Disordered" evidence="1">
    <location>
        <begin position="133"/>
        <end position="157"/>
    </location>
</feature>
<evidence type="ECO:0000313" key="2">
    <source>
        <dbReference type="EMBL" id="GLR64508.1"/>
    </source>
</evidence>
<proteinExistence type="predicted"/>
<comment type="caution">
    <text evidence="2">The sequence shown here is derived from an EMBL/GenBank/DDBJ whole genome shotgun (WGS) entry which is preliminary data.</text>
</comment>